<feature type="compositionally biased region" description="Basic and acidic residues" evidence="1">
    <location>
        <begin position="43"/>
        <end position="55"/>
    </location>
</feature>
<evidence type="ECO:0000313" key="3">
    <source>
        <dbReference type="Proteomes" id="UP000004358"/>
    </source>
</evidence>
<sequence>MVLGLSVICCITGCGARANPQADATPTKSSANVLPNSVSQETAVEKAQPRDDEVRKPATTAEAAAAIDLSTFPLLPGAEEITTRTVALLDYEARHKTFDVKNEYEFQRRNLLERQWKELSDSQISAGYAEGEFVYSGFHLYVTVQLHDEPGKVLVRLRNDSNVNVSKLPAPPGAKLVNVEYNIASYETSAGVEETRKAVRKLLIDQGWQDRGSRGNRLILKQNAVELTAVVEARSAQPDKTRIAYWTVQMSTDSPTPADAGGDARERGSF</sequence>
<dbReference type="AlphaFoldDB" id="A4A0A6"/>
<comment type="caution">
    <text evidence="2">The sequence shown here is derived from an EMBL/GenBank/DDBJ whole genome shotgun (WGS) entry which is preliminary data.</text>
</comment>
<proteinExistence type="predicted"/>
<dbReference type="eggNOG" id="ENOG50330DW">
    <property type="taxonomic scope" value="Bacteria"/>
</dbReference>
<name>A4A0A6_9BACT</name>
<dbReference type="Proteomes" id="UP000004358">
    <property type="component" value="Unassembled WGS sequence"/>
</dbReference>
<reference evidence="2 3" key="1">
    <citation type="submission" date="2006-02" db="EMBL/GenBank/DDBJ databases">
        <authorList>
            <person name="Amann R."/>
            <person name="Ferriera S."/>
            <person name="Johnson J."/>
            <person name="Kravitz S."/>
            <person name="Halpern A."/>
            <person name="Remington K."/>
            <person name="Beeson K."/>
            <person name="Tran B."/>
            <person name="Rogers Y.-H."/>
            <person name="Friedman R."/>
            <person name="Venter J.C."/>
        </authorList>
    </citation>
    <scope>NUCLEOTIDE SEQUENCE [LARGE SCALE GENOMIC DNA]</scope>
    <source>
        <strain evidence="2 3">DSM 3645</strain>
    </source>
</reference>
<evidence type="ECO:0000256" key="1">
    <source>
        <dbReference type="SAM" id="MobiDB-lite"/>
    </source>
</evidence>
<dbReference type="EMBL" id="AANZ01000028">
    <property type="protein sequence ID" value="EAQ77726.1"/>
    <property type="molecule type" value="Genomic_DNA"/>
</dbReference>
<organism evidence="2 3">
    <name type="scientific">Blastopirellula marina DSM 3645</name>
    <dbReference type="NCBI Taxonomy" id="314230"/>
    <lineage>
        <taxon>Bacteria</taxon>
        <taxon>Pseudomonadati</taxon>
        <taxon>Planctomycetota</taxon>
        <taxon>Planctomycetia</taxon>
        <taxon>Pirellulales</taxon>
        <taxon>Pirellulaceae</taxon>
        <taxon>Blastopirellula</taxon>
    </lineage>
</organism>
<feature type="region of interest" description="Disordered" evidence="1">
    <location>
        <begin position="19"/>
        <end position="55"/>
    </location>
</feature>
<accession>A4A0A6</accession>
<gene>
    <name evidence="2" type="ORF">DSM3645_25192</name>
</gene>
<evidence type="ECO:0000313" key="2">
    <source>
        <dbReference type="EMBL" id="EAQ77726.1"/>
    </source>
</evidence>
<protein>
    <submittedName>
        <fullName evidence="2">Uncharacterized protein</fullName>
    </submittedName>
</protein>
<feature type="compositionally biased region" description="Polar residues" evidence="1">
    <location>
        <begin position="22"/>
        <end position="42"/>
    </location>
</feature>
<dbReference type="HOGENOM" id="CLU_1029220_0_0_0"/>
<feature type="region of interest" description="Disordered" evidence="1">
    <location>
        <begin position="251"/>
        <end position="270"/>
    </location>
</feature>